<evidence type="ECO:0000313" key="2">
    <source>
        <dbReference type="EMBL" id="KAK0401690.1"/>
    </source>
</evidence>
<reference evidence="2" key="1">
    <citation type="submission" date="2023-06" db="EMBL/GenBank/DDBJ databases">
        <title>Genomic analysis of the entomopathogenic nematode Steinernema hermaphroditum.</title>
        <authorList>
            <person name="Schwarz E.M."/>
            <person name="Heppert J.K."/>
            <person name="Baniya A."/>
            <person name="Schwartz H.T."/>
            <person name="Tan C.-H."/>
            <person name="Antoshechkin I."/>
            <person name="Sternberg P.W."/>
            <person name="Goodrich-Blair H."/>
            <person name="Dillman A.R."/>
        </authorList>
    </citation>
    <scope>NUCLEOTIDE SEQUENCE</scope>
    <source>
        <strain evidence="2">PS9179</strain>
        <tissue evidence="2">Whole animal</tissue>
    </source>
</reference>
<organism evidence="2 3">
    <name type="scientific">Steinernema hermaphroditum</name>
    <dbReference type="NCBI Taxonomy" id="289476"/>
    <lineage>
        <taxon>Eukaryota</taxon>
        <taxon>Metazoa</taxon>
        <taxon>Ecdysozoa</taxon>
        <taxon>Nematoda</taxon>
        <taxon>Chromadorea</taxon>
        <taxon>Rhabditida</taxon>
        <taxon>Tylenchina</taxon>
        <taxon>Panagrolaimomorpha</taxon>
        <taxon>Strongyloidoidea</taxon>
        <taxon>Steinernematidae</taxon>
        <taxon>Steinernema</taxon>
    </lineage>
</organism>
<protein>
    <submittedName>
        <fullName evidence="2">Uncharacterized protein</fullName>
    </submittedName>
</protein>
<feature type="chain" id="PRO_5041378103" evidence="1">
    <location>
        <begin position="23"/>
        <end position="92"/>
    </location>
</feature>
<feature type="signal peptide" evidence="1">
    <location>
        <begin position="1"/>
        <end position="22"/>
    </location>
</feature>
<keyword evidence="3" id="KW-1185">Reference proteome</keyword>
<dbReference type="EMBL" id="JAUCMV010000004">
    <property type="protein sequence ID" value="KAK0401690.1"/>
    <property type="molecule type" value="Genomic_DNA"/>
</dbReference>
<evidence type="ECO:0000256" key="1">
    <source>
        <dbReference type="SAM" id="SignalP"/>
    </source>
</evidence>
<proteinExistence type="predicted"/>
<dbReference type="AlphaFoldDB" id="A0AA39LLQ2"/>
<comment type="caution">
    <text evidence="2">The sequence shown here is derived from an EMBL/GenBank/DDBJ whole genome shotgun (WGS) entry which is preliminary data.</text>
</comment>
<name>A0AA39LLQ2_9BILA</name>
<gene>
    <name evidence="2" type="ORF">QR680_015917</name>
</gene>
<keyword evidence="1" id="KW-0732">Signal</keyword>
<sequence length="92" mass="10541">MSVKPFTLSAILLGFVMIQVQAGFFSRGYVNYLLNRQGENGIIPLSRVQPVEKPLSSMFPGPLMKRPLLRASRWMIVEDDEGHIKFVERVKY</sequence>
<evidence type="ECO:0000313" key="3">
    <source>
        <dbReference type="Proteomes" id="UP001175271"/>
    </source>
</evidence>
<accession>A0AA39LLQ2</accession>
<dbReference type="Proteomes" id="UP001175271">
    <property type="component" value="Unassembled WGS sequence"/>
</dbReference>